<feature type="signal peptide" evidence="1">
    <location>
        <begin position="1"/>
        <end position="24"/>
    </location>
</feature>
<sequence>MKTNTLIRSAAALSLAFAALAAQAAGLGSNLIVNGDAEAGAGAWTAYADADLFQSVSYGSNWVLPTQPGPVDRGAKMFAGQSSAYSAGFQTIDVSALTASFAAGTTAFDLNGYLGGWTSQGDNAQLMVTFIDAASADISMVTLGPVTPGDRGNQTGLFYRQVTGFVPVGTSAIKFDLSMERQGGGDNDGYADNLAFVMSAAPVPEPETYGLLALGLGFLTLTLRRRKA</sequence>
<dbReference type="RefSeq" id="WP_263573405.1">
    <property type="nucleotide sequence ID" value="NZ_JAJIRN010000011.1"/>
</dbReference>
<dbReference type="InterPro" id="IPR013424">
    <property type="entry name" value="Ice-binding_C"/>
</dbReference>
<name>A0ABT2YL86_9BURK</name>
<evidence type="ECO:0000259" key="2">
    <source>
        <dbReference type="Pfam" id="PF07589"/>
    </source>
</evidence>
<accession>A0ABT2YL86</accession>
<evidence type="ECO:0000313" key="3">
    <source>
        <dbReference type="EMBL" id="MCV2370814.1"/>
    </source>
</evidence>
<keyword evidence="4" id="KW-1185">Reference proteome</keyword>
<dbReference type="NCBIfam" id="TIGR02595">
    <property type="entry name" value="PEP_CTERM"/>
    <property type="match status" value="1"/>
</dbReference>
<keyword evidence="1" id="KW-0732">Signal</keyword>
<feature type="domain" description="Ice-binding protein C-terminal" evidence="2">
    <location>
        <begin position="202"/>
        <end position="226"/>
    </location>
</feature>
<evidence type="ECO:0000313" key="4">
    <source>
        <dbReference type="Proteomes" id="UP001209701"/>
    </source>
</evidence>
<evidence type="ECO:0000256" key="1">
    <source>
        <dbReference type="SAM" id="SignalP"/>
    </source>
</evidence>
<gene>
    <name evidence="3" type="ORF">LNV07_22235</name>
</gene>
<reference evidence="3 4" key="1">
    <citation type="submission" date="2021-11" db="EMBL/GenBank/DDBJ databases">
        <authorList>
            <person name="Liang Q."/>
            <person name="Mou H."/>
            <person name="Liu Z."/>
        </authorList>
    </citation>
    <scope>NUCLEOTIDE SEQUENCE [LARGE SCALE GENOMIC DNA]</scope>
    <source>
        <strain evidence="3 4">CHU3</strain>
    </source>
</reference>
<dbReference type="Proteomes" id="UP001209701">
    <property type="component" value="Unassembled WGS sequence"/>
</dbReference>
<dbReference type="Pfam" id="PF07589">
    <property type="entry name" value="PEP-CTERM"/>
    <property type="match status" value="1"/>
</dbReference>
<dbReference type="EMBL" id="JAJIRN010000011">
    <property type="protein sequence ID" value="MCV2370814.1"/>
    <property type="molecule type" value="Genomic_DNA"/>
</dbReference>
<proteinExistence type="predicted"/>
<protein>
    <submittedName>
        <fullName evidence="3">PEP-CTERM sorting domain-containing protein</fullName>
    </submittedName>
</protein>
<comment type="caution">
    <text evidence="3">The sequence shown here is derived from an EMBL/GenBank/DDBJ whole genome shotgun (WGS) entry which is preliminary data.</text>
</comment>
<organism evidence="3 4">
    <name type="scientific">Roseateles oligotrophus</name>
    <dbReference type="NCBI Taxonomy" id="1769250"/>
    <lineage>
        <taxon>Bacteria</taxon>
        <taxon>Pseudomonadati</taxon>
        <taxon>Pseudomonadota</taxon>
        <taxon>Betaproteobacteria</taxon>
        <taxon>Burkholderiales</taxon>
        <taxon>Sphaerotilaceae</taxon>
        <taxon>Roseateles</taxon>
    </lineage>
</organism>
<feature type="chain" id="PRO_5046900920" evidence="1">
    <location>
        <begin position="25"/>
        <end position="228"/>
    </location>
</feature>